<sequence>MYFPDEWTFEMPESEGFRSRRFGASQTWGVWGGIEDKRLRRLSEAVERAIGDVLTVTVSQILDKCDYEEKALILILGPALPKVAGRFESLRPPKTKQIIWVCPTPIPDWIGWFEAQEHILPSYPSWKDASLSEGWEEEPVLVGRQFLLNPDVRPLVLQIFRLWGDAEVDIDPNNWNWSGPVDVLDGARIPKELRDAACMIELAYPIVGCEKAQELEDKVESKFPIFGADETVSWGGKVKMAQAARAQMDSSWGHHYWQVSWED</sequence>
<reference evidence="1 2" key="1">
    <citation type="journal article" date="2017" name="ISME J.">
        <title>Energy and carbon metabolisms in a deep terrestrial subsurface fluid microbial community.</title>
        <authorList>
            <person name="Momper L."/>
            <person name="Jungbluth S.P."/>
            <person name="Lee M.D."/>
            <person name="Amend J.P."/>
        </authorList>
    </citation>
    <scope>NUCLEOTIDE SEQUENCE [LARGE SCALE GENOMIC DNA]</scope>
    <source>
        <strain evidence="1">SURF_17</strain>
    </source>
</reference>
<comment type="caution">
    <text evidence="1">The sequence shown here is derived from an EMBL/GenBank/DDBJ whole genome shotgun (WGS) entry which is preliminary data.</text>
</comment>
<dbReference type="EMBL" id="QZKI01000033">
    <property type="protein sequence ID" value="RJP73046.1"/>
    <property type="molecule type" value="Genomic_DNA"/>
</dbReference>
<protein>
    <submittedName>
        <fullName evidence="1">Uncharacterized protein</fullName>
    </submittedName>
</protein>
<dbReference type="Proteomes" id="UP000285961">
    <property type="component" value="Unassembled WGS sequence"/>
</dbReference>
<organism evidence="1 2">
    <name type="scientific">Candidatus Abyssobacteria bacterium SURF_17</name>
    <dbReference type="NCBI Taxonomy" id="2093361"/>
    <lineage>
        <taxon>Bacteria</taxon>
        <taxon>Pseudomonadati</taxon>
        <taxon>Candidatus Hydrogenedentota</taxon>
        <taxon>Candidatus Abyssobacteria</taxon>
    </lineage>
</organism>
<name>A0A419F3U8_9BACT</name>
<dbReference type="AlphaFoldDB" id="A0A419F3U8"/>
<evidence type="ECO:0000313" key="1">
    <source>
        <dbReference type="EMBL" id="RJP73046.1"/>
    </source>
</evidence>
<accession>A0A419F3U8</accession>
<gene>
    <name evidence="1" type="ORF">C4532_05000</name>
</gene>
<evidence type="ECO:0000313" key="2">
    <source>
        <dbReference type="Proteomes" id="UP000285961"/>
    </source>
</evidence>
<proteinExistence type="predicted"/>